<evidence type="ECO:0000256" key="4">
    <source>
        <dbReference type="ARBA" id="ARBA00022692"/>
    </source>
</evidence>
<comment type="subcellular location">
    <subcellularLocation>
        <location evidence="1">Cell membrane</location>
        <topology evidence="1">Multi-pass membrane protein</topology>
    </subcellularLocation>
</comment>
<dbReference type="InterPro" id="IPR032816">
    <property type="entry name" value="VTT_dom"/>
</dbReference>
<evidence type="ECO:0000256" key="1">
    <source>
        <dbReference type="ARBA" id="ARBA00004651"/>
    </source>
</evidence>
<feature type="transmembrane region" description="Helical" evidence="8">
    <location>
        <begin position="12"/>
        <end position="31"/>
    </location>
</feature>
<dbReference type="PANTHER" id="PTHR42709:SF6">
    <property type="entry name" value="UNDECAPRENYL PHOSPHATE TRANSPORTER A"/>
    <property type="match status" value="1"/>
</dbReference>
<dbReference type="InterPro" id="IPR051311">
    <property type="entry name" value="DedA_domain"/>
</dbReference>
<evidence type="ECO:0000256" key="5">
    <source>
        <dbReference type="ARBA" id="ARBA00022989"/>
    </source>
</evidence>
<feature type="region of interest" description="Disordered" evidence="7">
    <location>
        <begin position="197"/>
        <end position="231"/>
    </location>
</feature>
<feature type="transmembrane region" description="Helical" evidence="8">
    <location>
        <begin position="167"/>
        <end position="188"/>
    </location>
</feature>
<protein>
    <submittedName>
        <fullName evidence="10">Membrane protein DedA, SNARE-associated domain</fullName>
    </submittedName>
</protein>
<dbReference type="PANTHER" id="PTHR42709">
    <property type="entry name" value="ALKALINE PHOSPHATASE LIKE PROTEIN"/>
    <property type="match status" value="1"/>
</dbReference>
<keyword evidence="3" id="KW-1003">Cell membrane</keyword>
<evidence type="ECO:0000259" key="9">
    <source>
        <dbReference type="Pfam" id="PF09335"/>
    </source>
</evidence>
<dbReference type="AlphaFoldDB" id="A0A1H5ISZ3"/>
<evidence type="ECO:0000256" key="2">
    <source>
        <dbReference type="ARBA" id="ARBA00010792"/>
    </source>
</evidence>
<name>A0A1H5ISZ3_9MICC</name>
<organism evidence="10 11">
    <name type="scientific">Arthrobacter alpinus</name>
    <dbReference type="NCBI Taxonomy" id="656366"/>
    <lineage>
        <taxon>Bacteria</taxon>
        <taxon>Bacillati</taxon>
        <taxon>Actinomycetota</taxon>
        <taxon>Actinomycetes</taxon>
        <taxon>Micrococcales</taxon>
        <taxon>Micrococcaceae</taxon>
        <taxon>Arthrobacter</taxon>
    </lineage>
</organism>
<keyword evidence="5 8" id="KW-1133">Transmembrane helix</keyword>
<sequence length="231" mass="24277">MTALLLEAAGQPWIYAAVVLGCLIDGFFPPIPSEALVVGMASLAAAHGGHGLWLLLLAALLGAFLGDNAAYILGRRLGTSRFKWMRRPLMQRSFAKAGQGLESRAVSMILVARFLPGARVAVNLTAGATGFQRRKFIAISAFSAFLWASYSVLIGALAGVWLREHPILGFVAAIILAASLGLALDLVITKFRARSRNGSTKRGVGPLDPATAIDEGAQHPSTRESVVAAGS</sequence>
<feature type="transmembrane region" description="Helical" evidence="8">
    <location>
        <begin position="51"/>
        <end position="73"/>
    </location>
</feature>
<dbReference type="GO" id="GO:0005886">
    <property type="term" value="C:plasma membrane"/>
    <property type="evidence" value="ECO:0007669"/>
    <property type="project" value="UniProtKB-SubCell"/>
</dbReference>
<proteinExistence type="inferred from homology"/>
<dbReference type="RefSeq" id="WP_074711118.1">
    <property type="nucleotide sequence ID" value="NZ_FNTV01000001.1"/>
</dbReference>
<dbReference type="Proteomes" id="UP000182725">
    <property type="component" value="Unassembled WGS sequence"/>
</dbReference>
<evidence type="ECO:0000256" key="6">
    <source>
        <dbReference type="ARBA" id="ARBA00023136"/>
    </source>
</evidence>
<comment type="similarity">
    <text evidence="2">Belongs to the DedA family.</text>
</comment>
<evidence type="ECO:0000256" key="7">
    <source>
        <dbReference type="SAM" id="MobiDB-lite"/>
    </source>
</evidence>
<evidence type="ECO:0000256" key="8">
    <source>
        <dbReference type="SAM" id="Phobius"/>
    </source>
</evidence>
<keyword evidence="6 8" id="KW-0472">Membrane</keyword>
<keyword evidence="4 8" id="KW-0812">Transmembrane</keyword>
<feature type="domain" description="VTT" evidence="9">
    <location>
        <begin position="31"/>
        <end position="156"/>
    </location>
</feature>
<gene>
    <name evidence="10" type="ORF">SAMN04489740_1395</name>
</gene>
<dbReference type="Pfam" id="PF09335">
    <property type="entry name" value="VTT_dom"/>
    <property type="match status" value="1"/>
</dbReference>
<feature type="transmembrane region" description="Helical" evidence="8">
    <location>
        <begin position="136"/>
        <end position="161"/>
    </location>
</feature>
<evidence type="ECO:0000313" key="10">
    <source>
        <dbReference type="EMBL" id="SEE43187.1"/>
    </source>
</evidence>
<reference evidence="10 11" key="1">
    <citation type="submission" date="2016-10" db="EMBL/GenBank/DDBJ databases">
        <authorList>
            <person name="de Groot N.N."/>
        </authorList>
    </citation>
    <scope>NUCLEOTIDE SEQUENCE [LARGE SCALE GENOMIC DNA]</scope>
    <source>
        <strain evidence="10 11">DSM 22274</strain>
    </source>
</reference>
<evidence type="ECO:0000256" key="3">
    <source>
        <dbReference type="ARBA" id="ARBA00022475"/>
    </source>
</evidence>
<evidence type="ECO:0000313" key="11">
    <source>
        <dbReference type="Proteomes" id="UP000182725"/>
    </source>
</evidence>
<accession>A0A1H5ISZ3</accession>
<dbReference type="EMBL" id="FNTV01000001">
    <property type="protein sequence ID" value="SEE43187.1"/>
    <property type="molecule type" value="Genomic_DNA"/>
</dbReference>